<evidence type="ECO:0000313" key="2">
    <source>
        <dbReference type="EMBL" id="NYE50734.1"/>
    </source>
</evidence>
<dbReference type="Proteomes" id="UP000589036">
    <property type="component" value="Unassembled WGS sequence"/>
</dbReference>
<comment type="caution">
    <text evidence="2">The sequence shown here is derived from an EMBL/GenBank/DDBJ whole genome shotgun (WGS) entry which is preliminary data.</text>
</comment>
<keyword evidence="3" id="KW-1185">Reference proteome</keyword>
<evidence type="ECO:0000259" key="1">
    <source>
        <dbReference type="Pfam" id="PF01796"/>
    </source>
</evidence>
<feature type="domain" description="ChsH2 C-terminal OB-fold" evidence="1">
    <location>
        <begin position="2"/>
        <end position="39"/>
    </location>
</feature>
<sequence length="58" mass="6667">MPYTLALVDLEEGFRMLSRVVDEADEDTPVDAQLRVRWEHSDGVTLPLFFSVDRGTDR</sequence>
<proteinExistence type="predicted"/>
<gene>
    <name evidence="2" type="ORF">HDA32_005854</name>
</gene>
<organism evidence="2 3">
    <name type="scientific">Spinactinospora alkalitolerans</name>
    <dbReference type="NCBI Taxonomy" id="687207"/>
    <lineage>
        <taxon>Bacteria</taxon>
        <taxon>Bacillati</taxon>
        <taxon>Actinomycetota</taxon>
        <taxon>Actinomycetes</taxon>
        <taxon>Streptosporangiales</taxon>
        <taxon>Nocardiopsidaceae</taxon>
        <taxon>Spinactinospora</taxon>
    </lineage>
</organism>
<protein>
    <submittedName>
        <fullName evidence="2">Putative OB-fold protein</fullName>
    </submittedName>
</protein>
<accession>A0A852U9E3</accession>
<dbReference type="InterPro" id="IPR002878">
    <property type="entry name" value="ChsH2_C"/>
</dbReference>
<dbReference type="EMBL" id="JACCCC010000001">
    <property type="protein sequence ID" value="NYE50734.1"/>
    <property type="molecule type" value="Genomic_DNA"/>
</dbReference>
<reference evidence="2 3" key="1">
    <citation type="submission" date="2020-07" db="EMBL/GenBank/DDBJ databases">
        <title>Sequencing the genomes of 1000 actinobacteria strains.</title>
        <authorList>
            <person name="Klenk H.-P."/>
        </authorList>
    </citation>
    <scope>NUCLEOTIDE SEQUENCE [LARGE SCALE GENOMIC DNA]</scope>
    <source>
        <strain evidence="2 3">CXB654</strain>
    </source>
</reference>
<name>A0A852U9E3_9ACTN</name>
<dbReference type="Pfam" id="PF01796">
    <property type="entry name" value="OB_ChsH2_C"/>
    <property type="match status" value="1"/>
</dbReference>
<evidence type="ECO:0000313" key="3">
    <source>
        <dbReference type="Proteomes" id="UP000589036"/>
    </source>
</evidence>
<dbReference type="AlphaFoldDB" id="A0A852U9E3"/>